<sequence>QTTKKVKRTLLRFITCLHFVHDSSTLQHFSDDDDDNQRKIFCVSIEHQS</sequence>
<comment type="caution">
    <text evidence="1">The sequence shown here is derived from an EMBL/GenBank/DDBJ whole genome shotgun (WGS) entry which is preliminary data.</text>
</comment>
<keyword evidence="2" id="KW-1185">Reference proteome</keyword>
<feature type="non-terminal residue" evidence="1">
    <location>
        <position position="1"/>
    </location>
</feature>
<dbReference type="EMBL" id="CAJVPQ010018836">
    <property type="protein sequence ID" value="CAG8752567.1"/>
    <property type="molecule type" value="Genomic_DNA"/>
</dbReference>
<dbReference type="Proteomes" id="UP000789570">
    <property type="component" value="Unassembled WGS sequence"/>
</dbReference>
<evidence type="ECO:0000313" key="1">
    <source>
        <dbReference type="EMBL" id="CAG8752567.1"/>
    </source>
</evidence>
<name>A0A9N9IW81_9GLOM</name>
<dbReference type="AlphaFoldDB" id="A0A9N9IW81"/>
<reference evidence="1" key="1">
    <citation type="submission" date="2021-06" db="EMBL/GenBank/DDBJ databases">
        <authorList>
            <person name="Kallberg Y."/>
            <person name="Tangrot J."/>
            <person name="Rosling A."/>
        </authorList>
    </citation>
    <scope>NUCLEOTIDE SEQUENCE</scope>
    <source>
        <strain evidence="1">UK204</strain>
    </source>
</reference>
<accession>A0A9N9IW81</accession>
<protein>
    <submittedName>
        <fullName evidence="1">17270_t:CDS:1</fullName>
    </submittedName>
</protein>
<proteinExistence type="predicted"/>
<gene>
    <name evidence="1" type="ORF">FCALED_LOCUS16389</name>
</gene>
<evidence type="ECO:0000313" key="2">
    <source>
        <dbReference type="Proteomes" id="UP000789570"/>
    </source>
</evidence>
<organism evidence="1 2">
    <name type="scientific">Funneliformis caledonium</name>
    <dbReference type="NCBI Taxonomy" id="1117310"/>
    <lineage>
        <taxon>Eukaryota</taxon>
        <taxon>Fungi</taxon>
        <taxon>Fungi incertae sedis</taxon>
        <taxon>Mucoromycota</taxon>
        <taxon>Glomeromycotina</taxon>
        <taxon>Glomeromycetes</taxon>
        <taxon>Glomerales</taxon>
        <taxon>Glomeraceae</taxon>
        <taxon>Funneliformis</taxon>
    </lineage>
</organism>